<dbReference type="GO" id="GO:0046872">
    <property type="term" value="F:metal ion binding"/>
    <property type="evidence" value="ECO:0007669"/>
    <property type="project" value="UniProtKB-KW"/>
</dbReference>
<evidence type="ECO:0000313" key="8">
    <source>
        <dbReference type="EMBL" id="CAH1435400.1"/>
    </source>
</evidence>
<dbReference type="InterPro" id="IPR015700">
    <property type="entry name" value="RPC1"/>
</dbReference>
<evidence type="ECO:0000256" key="3">
    <source>
        <dbReference type="ARBA" id="ARBA00022679"/>
    </source>
</evidence>
<dbReference type="Gene3D" id="4.10.860.120">
    <property type="entry name" value="RNA polymerase II, clamp domain"/>
    <property type="match status" value="1"/>
</dbReference>
<comment type="caution">
    <text evidence="8">The sequence shown here is derived from an EMBL/GenBank/DDBJ whole genome shotgun (WGS) entry which is preliminary data.</text>
</comment>
<evidence type="ECO:0000313" key="9">
    <source>
        <dbReference type="Proteomes" id="UP001157418"/>
    </source>
</evidence>
<evidence type="ECO:0000256" key="5">
    <source>
        <dbReference type="ARBA" id="ARBA00022723"/>
    </source>
</evidence>
<dbReference type="EMBL" id="CAKMRJ010004445">
    <property type="protein sequence ID" value="CAH1435400.1"/>
    <property type="molecule type" value="Genomic_DNA"/>
</dbReference>
<evidence type="ECO:0000256" key="4">
    <source>
        <dbReference type="ARBA" id="ARBA00022695"/>
    </source>
</evidence>
<accession>A0AAU9N7Y6</accession>
<dbReference type="GO" id="GO:0000428">
    <property type="term" value="C:DNA-directed RNA polymerase complex"/>
    <property type="evidence" value="ECO:0007669"/>
    <property type="project" value="UniProtKB-KW"/>
</dbReference>
<dbReference type="GO" id="GO:0003899">
    <property type="term" value="F:DNA-directed RNA polymerase activity"/>
    <property type="evidence" value="ECO:0007669"/>
    <property type="project" value="UniProtKB-EC"/>
</dbReference>
<keyword evidence="2" id="KW-0240">DNA-directed RNA polymerase</keyword>
<dbReference type="PANTHER" id="PTHR48446:SF1">
    <property type="entry name" value="DNA-DIRECTED RNA POLYMERASE SUBUNIT BETA' N-TERMINAL SECTION"/>
    <property type="match status" value="1"/>
</dbReference>
<reference evidence="8 9" key="1">
    <citation type="submission" date="2022-01" db="EMBL/GenBank/DDBJ databases">
        <authorList>
            <person name="Xiong W."/>
            <person name="Schranz E."/>
        </authorList>
    </citation>
    <scope>NUCLEOTIDE SEQUENCE [LARGE SCALE GENOMIC DNA]</scope>
</reference>
<dbReference type="Proteomes" id="UP001157418">
    <property type="component" value="Unassembled WGS sequence"/>
</dbReference>
<dbReference type="InterPro" id="IPR044893">
    <property type="entry name" value="RNA_pol_Rpb1_clamp_domain"/>
</dbReference>
<organism evidence="8 9">
    <name type="scientific">Lactuca virosa</name>
    <dbReference type="NCBI Taxonomy" id="75947"/>
    <lineage>
        <taxon>Eukaryota</taxon>
        <taxon>Viridiplantae</taxon>
        <taxon>Streptophyta</taxon>
        <taxon>Embryophyta</taxon>
        <taxon>Tracheophyta</taxon>
        <taxon>Spermatophyta</taxon>
        <taxon>Magnoliopsida</taxon>
        <taxon>eudicotyledons</taxon>
        <taxon>Gunneridae</taxon>
        <taxon>Pentapetalae</taxon>
        <taxon>asterids</taxon>
        <taxon>campanulids</taxon>
        <taxon>Asterales</taxon>
        <taxon>Asteraceae</taxon>
        <taxon>Cichorioideae</taxon>
        <taxon>Cichorieae</taxon>
        <taxon>Lactucinae</taxon>
        <taxon>Lactuca</taxon>
    </lineage>
</organism>
<dbReference type="PANTHER" id="PTHR48446">
    <property type="entry name" value="DNA-DIRECTED RNA POLYMERASE SUBUNIT BETA' N-TERMINAL SECTION"/>
    <property type="match status" value="1"/>
</dbReference>
<name>A0AAU9N7Y6_9ASTR</name>
<evidence type="ECO:0000256" key="7">
    <source>
        <dbReference type="ARBA" id="ARBA00023163"/>
    </source>
</evidence>
<dbReference type="EC" id="2.7.7.6" evidence="1"/>
<keyword evidence="3" id="KW-0808">Transferase</keyword>
<gene>
    <name evidence="8" type="ORF">LVIROSA_LOCUS21849</name>
</gene>
<sequence>MANAMNENRGEADKTLTFTKQPYVVDVGPRRIKDVKFSMFSGEDVLKLGEVQVSRSQYYVSQEDKRPVDNGVLDAHMACEKMSCCPRTLPPELYRLFSSLHLLIYMGSLN</sequence>
<dbReference type="AlphaFoldDB" id="A0AAU9N7Y6"/>
<proteinExistence type="predicted"/>
<keyword evidence="4" id="KW-0548">Nucleotidyltransferase</keyword>
<keyword evidence="5" id="KW-0479">Metal-binding</keyword>
<keyword evidence="7" id="KW-0804">Transcription</keyword>
<evidence type="ECO:0000256" key="6">
    <source>
        <dbReference type="ARBA" id="ARBA00022833"/>
    </source>
</evidence>
<evidence type="ECO:0000256" key="1">
    <source>
        <dbReference type="ARBA" id="ARBA00012418"/>
    </source>
</evidence>
<protein>
    <recommendedName>
        <fullName evidence="1">DNA-directed RNA polymerase</fullName>
        <ecNumber evidence="1">2.7.7.6</ecNumber>
    </recommendedName>
</protein>
<keyword evidence="9" id="KW-1185">Reference proteome</keyword>
<evidence type="ECO:0000256" key="2">
    <source>
        <dbReference type="ARBA" id="ARBA00022478"/>
    </source>
</evidence>
<keyword evidence="6" id="KW-0862">Zinc</keyword>